<dbReference type="GO" id="GO:0008782">
    <property type="term" value="F:adenosylhomocysteine nucleosidase activity"/>
    <property type="evidence" value="ECO:0007669"/>
    <property type="project" value="UniProtKB-EC"/>
</dbReference>
<dbReference type="NCBIfam" id="TIGR01705">
    <property type="entry name" value="MTA_SAH-nuc-hyp"/>
    <property type="match status" value="1"/>
</dbReference>
<comment type="caution">
    <text evidence="1">The sequence shown here is derived from an EMBL/GenBank/DDBJ whole genome shotgun (WGS) entry which is preliminary data.</text>
</comment>
<sequence length="228" mass="24433">MALKVDPMPKAVRIAGRDVLFVMAAQAEYGPHLQRLFTPVMTGVGPVEAGVRLGAELSWLKSEKALPDLVVSLGSAGSRTLEQTEIYQAVSVAYRDIDASPLGFEKGATPFLDLPVTVLLPFRIPGIREATLSTGAAIISGSAYDAIAEDMVDMETFACLRACQLFRVPLVGLRGISDGAADLRHVGDWKEYLHVIDEKLADAVMRLEQAIGSGALQFGPPHEDAESD</sequence>
<protein>
    <submittedName>
        <fullName evidence="1">Adenosylhomocysteine nucleosidase</fullName>
        <ecNumber evidence="1">3.2.2.9</ecNumber>
    </submittedName>
</protein>
<dbReference type="SUPFAM" id="SSF53167">
    <property type="entry name" value="Purine and uridine phosphorylases"/>
    <property type="match status" value="1"/>
</dbReference>
<dbReference type="InterPro" id="IPR010050">
    <property type="entry name" value="MTA_SAH_nuc_hyp"/>
</dbReference>
<dbReference type="EMBL" id="JBEPMC010000005">
    <property type="protein sequence ID" value="MET3580245.1"/>
    <property type="molecule type" value="Genomic_DNA"/>
</dbReference>
<accession>A0ABV2GPM4</accession>
<keyword evidence="1" id="KW-0378">Hydrolase</keyword>
<name>A0ABV2GPM4_9HYPH</name>
<evidence type="ECO:0000313" key="2">
    <source>
        <dbReference type="Proteomes" id="UP001549204"/>
    </source>
</evidence>
<dbReference type="Gene3D" id="3.40.50.1580">
    <property type="entry name" value="Nucleoside phosphorylase domain"/>
    <property type="match status" value="1"/>
</dbReference>
<keyword evidence="2" id="KW-1185">Reference proteome</keyword>
<evidence type="ECO:0000313" key="1">
    <source>
        <dbReference type="EMBL" id="MET3580245.1"/>
    </source>
</evidence>
<dbReference type="Proteomes" id="UP001549204">
    <property type="component" value="Unassembled WGS sequence"/>
</dbReference>
<keyword evidence="1" id="KW-0326">Glycosidase</keyword>
<reference evidence="1 2" key="1">
    <citation type="submission" date="2024-06" db="EMBL/GenBank/DDBJ databases">
        <title>Genomic Encyclopedia of Type Strains, Phase IV (KMG-IV): sequencing the most valuable type-strain genomes for metagenomic binning, comparative biology and taxonomic classification.</title>
        <authorList>
            <person name="Goeker M."/>
        </authorList>
    </citation>
    <scope>NUCLEOTIDE SEQUENCE [LARGE SCALE GENOMIC DNA]</scope>
    <source>
        <strain evidence="1 2">DSM 100022</strain>
    </source>
</reference>
<dbReference type="EC" id="3.2.2.9" evidence="1"/>
<dbReference type="InterPro" id="IPR035994">
    <property type="entry name" value="Nucleoside_phosphorylase_sf"/>
</dbReference>
<organism evidence="1 2">
    <name type="scientific">Mesorhizobium robiniae</name>
    <dbReference type="NCBI Taxonomy" id="559315"/>
    <lineage>
        <taxon>Bacteria</taxon>
        <taxon>Pseudomonadati</taxon>
        <taxon>Pseudomonadota</taxon>
        <taxon>Alphaproteobacteria</taxon>
        <taxon>Hyphomicrobiales</taxon>
        <taxon>Phyllobacteriaceae</taxon>
        <taxon>Mesorhizobium</taxon>
    </lineage>
</organism>
<proteinExistence type="predicted"/>
<gene>
    <name evidence="1" type="ORF">ABID19_003283</name>
</gene>